<keyword evidence="3" id="KW-1185">Reference proteome</keyword>
<organism evidence="2 3">
    <name type="scientific">Chlorogloeopsis fritschii PCC 6912</name>
    <dbReference type="NCBI Taxonomy" id="211165"/>
    <lineage>
        <taxon>Bacteria</taxon>
        <taxon>Bacillati</taxon>
        <taxon>Cyanobacteriota</taxon>
        <taxon>Cyanophyceae</taxon>
        <taxon>Nostocales</taxon>
        <taxon>Chlorogloeopsidaceae</taxon>
        <taxon>Chlorogloeopsis</taxon>
    </lineage>
</organism>
<sequence length="139" mass="15594">MLSFRQENYNMIEALLNRVPIADVKNLGKFKQSGELKINQAVMNAVLPRVLKSAYRKEPLISVLITMGVVDAIIGGFDDSWSLFAFGLGTAGVTLLFKVWRSQQRRPIPEEPVVQHYLPSRSSTPTLPMLTITKKKPPQ</sequence>
<name>A0A3S0XMS3_CHLFR</name>
<evidence type="ECO:0000313" key="3">
    <source>
        <dbReference type="Proteomes" id="UP000268857"/>
    </source>
</evidence>
<keyword evidence="1" id="KW-0812">Transmembrane</keyword>
<reference evidence="2 3" key="1">
    <citation type="journal article" date="2019" name="Genome Biol. Evol.">
        <title>Day and night: Metabolic profiles and evolutionary relationships of six axenic non-marine cyanobacteria.</title>
        <authorList>
            <person name="Will S.E."/>
            <person name="Henke P."/>
            <person name="Boedeker C."/>
            <person name="Huang S."/>
            <person name="Brinkmann H."/>
            <person name="Rohde M."/>
            <person name="Jarek M."/>
            <person name="Friedl T."/>
            <person name="Seufert S."/>
            <person name="Schumacher M."/>
            <person name="Overmann J."/>
            <person name="Neumann-Schaal M."/>
            <person name="Petersen J."/>
        </authorList>
    </citation>
    <scope>NUCLEOTIDE SEQUENCE [LARGE SCALE GENOMIC DNA]</scope>
    <source>
        <strain evidence="2 3">PCC 6912</strain>
    </source>
</reference>
<proteinExistence type="predicted"/>
<dbReference type="AlphaFoldDB" id="A0A3S0XMS3"/>
<gene>
    <name evidence="2" type="ORF">PCC6912_56000</name>
</gene>
<protein>
    <submittedName>
        <fullName evidence="2">Uncharacterized protein</fullName>
    </submittedName>
</protein>
<keyword evidence="1" id="KW-1133">Transmembrane helix</keyword>
<feature type="transmembrane region" description="Helical" evidence="1">
    <location>
        <begin position="83"/>
        <end position="100"/>
    </location>
</feature>
<evidence type="ECO:0000313" key="2">
    <source>
        <dbReference type="EMBL" id="RUR73602.1"/>
    </source>
</evidence>
<evidence type="ECO:0000256" key="1">
    <source>
        <dbReference type="SAM" id="Phobius"/>
    </source>
</evidence>
<feature type="transmembrane region" description="Helical" evidence="1">
    <location>
        <begin position="59"/>
        <end position="77"/>
    </location>
</feature>
<dbReference type="Proteomes" id="UP000268857">
    <property type="component" value="Unassembled WGS sequence"/>
</dbReference>
<comment type="caution">
    <text evidence="2">The sequence shown here is derived from an EMBL/GenBank/DDBJ whole genome shotgun (WGS) entry which is preliminary data.</text>
</comment>
<accession>A0A3S0XMS3</accession>
<keyword evidence="1" id="KW-0472">Membrane</keyword>
<dbReference type="EMBL" id="RSCJ01000034">
    <property type="protein sequence ID" value="RUR73602.1"/>
    <property type="molecule type" value="Genomic_DNA"/>
</dbReference>
<dbReference type="STRING" id="211165.GCA_000317285_03314"/>